<dbReference type="NCBIfam" id="NF001843">
    <property type="entry name" value="PRK00567.1-4"/>
    <property type="match status" value="1"/>
</dbReference>
<dbReference type="STRING" id="48936.NJ75_04083"/>
<dbReference type="Gene3D" id="1.10.1200.120">
    <property type="entry name" value="Large-conductance mechanosensitive channel, MscL, domain 1"/>
    <property type="match status" value="1"/>
</dbReference>
<keyword evidence="7 10" id="KW-0406">Ion transport</keyword>
<evidence type="ECO:0000313" key="12">
    <source>
        <dbReference type="Proteomes" id="UP000031338"/>
    </source>
</evidence>
<organism evidence="11 12">
    <name type="scientific">Novosphingobium subterraneum</name>
    <dbReference type="NCBI Taxonomy" id="48936"/>
    <lineage>
        <taxon>Bacteria</taxon>
        <taxon>Pseudomonadati</taxon>
        <taxon>Pseudomonadota</taxon>
        <taxon>Alphaproteobacteria</taxon>
        <taxon>Sphingomonadales</taxon>
        <taxon>Sphingomonadaceae</taxon>
        <taxon>Novosphingobium</taxon>
    </lineage>
</organism>
<evidence type="ECO:0000256" key="4">
    <source>
        <dbReference type="ARBA" id="ARBA00022475"/>
    </source>
</evidence>
<comment type="subunit">
    <text evidence="10">Homopentamer.</text>
</comment>
<name>A0A0B8Z8T1_9SPHN</name>
<dbReference type="PROSITE" id="PS01327">
    <property type="entry name" value="MSCL"/>
    <property type="match status" value="1"/>
</dbReference>
<keyword evidence="10" id="KW-0997">Cell inner membrane</keyword>
<dbReference type="GO" id="GO:0008381">
    <property type="term" value="F:mechanosensitive monoatomic ion channel activity"/>
    <property type="evidence" value="ECO:0007669"/>
    <property type="project" value="UniProtKB-UniRule"/>
</dbReference>
<evidence type="ECO:0000256" key="9">
    <source>
        <dbReference type="ARBA" id="ARBA00023303"/>
    </source>
</evidence>
<keyword evidence="6 10" id="KW-1133">Transmembrane helix</keyword>
<dbReference type="EMBL" id="JRVC01000027">
    <property type="protein sequence ID" value="KHS42645.1"/>
    <property type="molecule type" value="Genomic_DNA"/>
</dbReference>
<keyword evidence="3 10" id="KW-0813">Transport</keyword>
<gene>
    <name evidence="10 11" type="primary">mscL</name>
    <name evidence="11" type="ORF">NJ75_04083</name>
</gene>
<dbReference type="AlphaFoldDB" id="A0A0B8Z8T1"/>
<dbReference type="HAMAP" id="MF_00115">
    <property type="entry name" value="MscL"/>
    <property type="match status" value="1"/>
</dbReference>
<dbReference type="PANTHER" id="PTHR30266:SF2">
    <property type="entry name" value="LARGE-CONDUCTANCE MECHANOSENSITIVE CHANNEL"/>
    <property type="match status" value="1"/>
</dbReference>
<comment type="subcellular location">
    <subcellularLocation>
        <location evidence="10">Cell inner membrane</location>
        <topology evidence="10">Multi-pass membrane protein</topology>
    </subcellularLocation>
    <subcellularLocation>
        <location evidence="1">Cell membrane</location>
        <topology evidence="1">Multi-pass membrane protein</topology>
    </subcellularLocation>
</comment>
<feature type="transmembrane region" description="Helical" evidence="10">
    <location>
        <begin position="101"/>
        <end position="119"/>
    </location>
</feature>
<evidence type="ECO:0000313" key="11">
    <source>
        <dbReference type="EMBL" id="KHS42645.1"/>
    </source>
</evidence>
<dbReference type="PANTHER" id="PTHR30266">
    <property type="entry name" value="MECHANOSENSITIVE CHANNEL MSCL"/>
    <property type="match status" value="1"/>
</dbReference>
<keyword evidence="12" id="KW-1185">Reference proteome</keyword>
<dbReference type="Proteomes" id="UP000031338">
    <property type="component" value="Unassembled WGS sequence"/>
</dbReference>
<dbReference type="GO" id="GO:0005886">
    <property type="term" value="C:plasma membrane"/>
    <property type="evidence" value="ECO:0007669"/>
    <property type="project" value="UniProtKB-SubCell"/>
</dbReference>
<accession>A0A0B8Z8T1</accession>
<keyword evidence="4 10" id="KW-1003">Cell membrane</keyword>
<evidence type="ECO:0000256" key="5">
    <source>
        <dbReference type="ARBA" id="ARBA00022692"/>
    </source>
</evidence>
<keyword evidence="8 10" id="KW-0472">Membrane</keyword>
<comment type="caution">
    <text evidence="11">The sequence shown here is derived from an EMBL/GenBank/DDBJ whole genome shotgun (WGS) entry which is preliminary data.</text>
</comment>
<evidence type="ECO:0000256" key="1">
    <source>
        <dbReference type="ARBA" id="ARBA00004651"/>
    </source>
</evidence>
<dbReference type="PRINTS" id="PR01264">
    <property type="entry name" value="MECHCHANNEL"/>
</dbReference>
<dbReference type="SUPFAM" id="SSF81330">
    <property type="entry name" value="Gated mechanosensitive channel"/>
    <property type="match status" value="1"/>
</dbReference>
<feature type="transmembrane region" description="Helical" evidence="10">
    <location>
        <begin position="20"/>
        <end position="43"/>
    </location>
</feature>
<protein>
    <recommendedName>
        <fullName evidence="10">Large-conductance mechanosensitive channel</fullName>
    </recommendedName>
</protein>
<dbReference type="InterPro" id="IPR036019">
    <property type="entry name" value="MscL_channel"/>
</dbReference>
<evidence type="ECO:0000256" key="6">
    <source>
        <dbReference type="ARBA" id="ARBA00022989"/>
    </source>
</evidence>
<dbReference type="InterPro" id="IPR037673">
    <property type="entry name" value="MSC/AndL"/>
</dbReference>
<comment type="similarity">
    <text evidence="2 10">Belongs to the MscL family.</text>
</comment>
<dbReference type="Pfam" id="PF01741">
    <property type="entry name" value="MscL"/>
    <property type="match status" value="1"/>
</dbReference>
<dbReference type="InterPro" id="IPR001185">
    <property type="entry name" value="MS_channel"/>
</dbReference>
<dbReference type="PATRIC" id="fig|48936.3.peg.4114"/>
<proteinExistence type="inferred from homology"/>
<evidence type="ECO:0000256" key="3">
    <source>
        <dbReference type="ARBA" id="ARBA00022448"/>
    </source>
</evidence>
<evidence type="ECO:0000256" key="8">
    <source>
        <dbReference type="ARBA" id="ARBA00023136"/>
    </source>
</evidence>
<dbReference type="InterPro" id="IPR019823">
    <property type="entry name" value="Mechanosensitive_channel_CS"/>
</dbReference>
<reference evidence="11 12" key="1">
    <citation type="submission" date="2014-10" db="EMBL/GenBank/DDBJ databases">
        <title>Draft genome sequence of Novosphingobium subterraneum DSM 12447.</title>
        <authorList>
            <person name="Gan H.M."/>
            <person name="Gan H.Y."/>
            <person name="Savka M.A."/>
        </authorList>
    </citation>
    <scope>NUCLEOTIDE SEQUENCE [LARGE SCALE GENOMIC DNA]</scope>
    <source>
        <strain evidence="11 12">DSM 12447</strain>
    </source>
</reference>
<evidence type="ECO:0000256" key="2">
    <source>
        <dbReference type="ARBA" id="ARBA00007254"/>
    </source>
</evidence>
<dbReference type="NCBIfam" id="NF010557">
    <property type="entry name" value="PRK13952.1"/>
    <property type="match status" value="1"/>
</dbReference>
<sequence>MVNQDVKGEVVGMFAEFKKFIARGNVLDLAVGVIIGGAFGKIVTSLTESVIMPVVGFITGGVDFSRYFVRLGPVPADFKGDVSSYAELKAAGVPMIGYGDFITQAVNFVIVAFIIFLLVKAINKAFEKPAEEAPAAPAGPTEVELLAEIRDALRAKG</sequence>
<comment type="function">
    <text evidence="10">Channel that opens in response to stretch forces in the membrane lipid bilayer. May participate in the regulation of osmotic pressure changes within the cell.</text>
</comment>
<dbReference type="NCBIfam" id="TIGR00220">
    <property type="entry name" value="mscL"/>
    <property type="match status" value="1"/>
</dbReference>
<evidence type="ECO:0000256" key="10">
    <source>
        <dbReference type="HAMAP-Rule" id="MF_00115"/>
    </source>
</evidence>
<evidence type="ECO:0000256" key="7">
    <source>
        <dbReference type="ARBA" id="ARBA00023065"/>
    </source>
</evidence>
<keyword evidence="5 10" id="KW-0812">Transmembrane</keyword>
<keyword evidence="9 10" id="KW-0407">Ion channel</keyword>